<protein>
    <recommendedName>
        <fullName evidence="3 9">Gluconokinase</fullName>
        <ecNumber evidence="3 9">2.7.1.12</ecNumber>
    </recommendedName>
</protein>
<keyword evidence="7 9" id="KW-0067">ATP-binding</keyword>
<dbReference type="InterPro" id="IPR027417">
    <property type="entry name" value="P-loop_NTPase"/>
</dbReference>
<keyword evidence="5 9" id="KW-0547">Nucleotide-binding</keyword>
<evidence type="ECO:0000256" key="8">
    <source>
        <dbReference type="ARBA" id="ARBA00048090"/>
    </source>
</evidence>
<comment type="pathway">
    <text evidence="1">Carbohydrate acid metabolism.</text>
</comment>
<comment type="similarity">
    <text evidence="2 9">Belongs to the gluconokinase GntK/GntV family.</text>
</comment>
<dbReference type="EMBL" id="JAOTJD010000008">
    <property type="protein sequence ID" value="MFD3263496.1"/>
    <property type="molecule type" value="Genomic_DNA"/>
</dbReference>
<dbReference type="EC" id="2.7.1.12" evidence="3 9"/>
<dbReference type="Gene3D" id="3.40.50.300">
    <property type="entry name" value="P-loop containing nucleotide triphosphate hydrolases"/>
    <property type="match status" value="1"/>
</dbReference>
<accession>A0ABW6CP18</accession>
<evidence type="ECO:0000313" key="10">
    <source>
        <dbReference type="EMBL" id="MFD3263496.1"/>
    </source>
</evidence>
<dbReference type="PANTHER" id="PTHR43442:SF3">
    <property type="entry name" value="GLUCONOKINASE-RELATED"/>
    <property type="match status" value="1"/>
</dbReference>
<organism evidence="10 11">
    <name type="scientific">Phenylobacterium ferrooxidans</name>
    <dbReference type="NCBI Taxonomy" id="2982689"/>
    <lineage>
        <taxon>Bacteria</taxon>
        <taxon>Pseudomonadati</taxon>
        <taxon>Pseudomonadota</taxon>
        <taxon>Alphaproteobacteria</taxon>
        <taxon>Caulobacterales</taxon>
        <taxon>Caulobacteraceae</taxon>
        <taxon>Phenylobacterium</taxon>
    </lineage>
</organism>
<evidence type="ECO:0000256" key="2">
    <source>
        <dbReference type="ARBA" id="ARBA00008420"/>
    </source>
</evidence>
<dbReference type="Proteomes" id="UP001598130">
    <property type="component" value="Unassembled WGS sequence"/>
</dbReference>
<reference evidence="10 11" key="1">
    <citation type="submission" date="2022-09" db="EMBL/GenBank/DDBJ databases">
        <title>New species of Phenylobacterium.</title>
        <authorList>
            <person name="Mieszkin S."/>
        </authorList>
    </citation>
    <scope>NUCLEOTIDE SEQUENCE [LARGE SCALE GENOMIC DNA]</scope>
    <source>
        <strain evidence="10 11">HK31-G</strain>
    </source>
</reference>
<proteinExistence type="inferred from homology"/>
<comment type="caution">
    <text evidence="10">The sequence shown here is derived from an EMBL/GenBank/DDBJ whole genome shotgun (WGS) entry which is preliminary data.</text>
</comment>
<evidence type="ECO:0000256" key="7">
    <source>
        <dbReference type="ARBA" id="ARBA00022840"/>
    </source>
</evidence>
<dbReference type="Pfam" id="PF13671">
    <property type="entry name" value="AAA_33"/>
    <property type="match status" value="1"/>
</dbReference>
<evidence type="ECO:0000256" key="5">
    <source>
        <dbReference type="ARBA" id="ARBA00022741"/>
    </source>
</evidence>
<evidence type="ECO:0000256" key="4">
    <source>
        <dbReference type="ARBA" id="ARBA00022679"/>
    </source>
</evidence>
<sequence>MASPSTAPQTPTPVVVVMGVSGAGKSTLTAALAAHLGWAHQDGDDLHPPANVEKMRRGEPLTDADRAPWLAAARQWIDDRRAENTPCLLACSALKQSYREGLRAGRPGLRFVWLTGDRDVLHRRLAERTGHFAGPQGLAGQLTTLEPPAPQEGAIVIDIALPTERQVERVLEALGLAGRPRPA</sequence>
<dbReference type="InterPro" id="IPR006001">
    <property type="entry name" value="Therm_gnt_kin"/>
</dbReference>
<evidence type="ECO:0000256" key="9">
    <source>
        <dbReference type="RuleBase" id="RU363066"/>
    </source>
</evidence>
<evidence type="ECO:0000256" key="3">
    <source>
        <dbReference type="ARBA" id="ARBA00012054"/>
    </source>
</evidence>
<keyword evidence="4 9" id="KW-0808">Transferase</keyword>
<dbReference type="NCBIfam" id="TIGR01313">
    <property type="entry name" value="therm_gnt_kin"/>
    <property type="match status" value="1"/>
</dbReference>
<evidence type="ECO:0000313" key="11">
    <source>
        <dbReference type="Proteomes" id="UP001598130"/>
    </source>
</evidence>
<keyword evidence="11" id="KW-1185">Reference proteome</keyword>
<dbReference type="PANTHER" id="PTHR43442">
    <property type="entry name" value="GLUCONOKINASE-RELATED"/>
    <property type="match status" value="1"/>
</dbReference>
<dbReference type="SUPFAM" id="SSF52540">
    <property type="entry name" value="P-loop containing nucleoside triphosphate hydrolases"/>
    <property type="match status" value="1"/>
</dbReference>
<dbReference type="RefSeq" id="WP_377368463.1">
    <property type="nucleotide sequence ID" value="NZ_JAOTJD010000008.1"/>
</dbReference>
<evidence type="ECO:0000256" key="6">
    <source>
        <dbReference type="ARBA" id="ARBA00022777"/>
    </source>
</evidence>
<name>A0ABW6CP18_9CAUL</name>
<evidence type="ECO:0000256" key="1">
    <source>
        <dbReference type="ARBA" id="ARBA00004761"/>
    </source>
</evidence>
<dbReference type="CDD" id="cd02021">
    <property type="entry name" value="GntK"/>
    <property type="match status" value="1"/>
</dbReference>
<comment type="catalytic activity">
    <reaction evidence="8 9">
        <text>D-gluconate + ATP = 6-phospho-D-gluconate + ADP + H(+)</text>
        <dbReference type="Rhea" id="RHEA:19433"/>
        <dbReference type="ChEBI" id="CHEBI:15378"/>
        <dbReference type="ChEBI" id="CHEBI:18391"/>
        <dbReference type="ChEBI" id="CHEBI:30616"/>
        <dbReference type="ChEBI" id="CHEBI:58759"/>
        <dbReference type="ChEBI" id="CHEBI:456216"/>
        <dbReference type="EC" id="2.7.1.12"/>
    </reaction>
</comment>
<gene>
    <name evidence="10" type="ORF">OCL97_05880</name>
</gene>
<keyword evidence="6 9" id="KW-0418">Kinase</keyword>